<accession>A0A918LC55</accession>
<reference evidence="2" key="2">
    <citation type="submission" date="2020-09" db="EMBL/GenBank/DDBJ databases">
        <authorList>
            <person name="Sun Q."/>
            <person name="Ohkuma M."/>
        </authorList>
    </citation>
    <scope>NUCLEOTIDE SEQUENCE</scope>
    <source>
        <strain evidence="2">JCM 4234</strain>
    </source>
</reference>
<sequence length="82" mass="9809">MFRRFRETPVQNPGGEVRTPDPYVWRLPTPYDARWRRWHKRSRAAGRYLPYPEDGTNRPQPERARPPALPADDVVRPYVLRP</sequence>
<protein>
    <submittedName>
        <fullName evidence="2">Uncharacterized protein</fullName>
    </submittedName>
</protein>
<organism evidence="2 3">
    <name type="scientific">Streptomyces griseoviridis</name>
    <dbReference type="NCBI Taxonomy" id="45398"/>
    <lineage>
        <taxon>Bacteria</taxon>
        <taxon>Bacillati</taxon>
        <taxon>Actinomycetota</taxon>
        <taxon>Actinomycetes</taxon>
        <taxon>Kitasatosporales</taxon>
        <taxon>Streptomycetaceae</taxon>
        <taxon>Streptomyces</taxon>
    </lineage>
</organism>
<gene>
    <name evidence="2" type="ORF">GCM10010238_17080</name>
</gene>
<comment type="caution">
    <text evidence="2">The sequence shown here is derived from an EMBL/GenBank/DDBJ whole genome shotgun (WGS) entry which is preliminary data.</text>
</comment>
<evidence type="ECO:0000313" key="3">
    <source>
        <dbReference type="Proteomes" id="UP000653493"/>
    </source>
</evidence>
<dbReference type="EMBL" id="BMSL01000003">
    <property type="protein sequence ID" value="GGS28925.1"/>
    <property type="molecule type" value="Genomic_DNA"/>
</dbReference>
<dbReference type="AlphaFoldDB" id="A0A918LC55"/>
<evidence type="ECO:0000313" key="2">
    <source>
        <dbReference type="EMBL" id="GGS28925.1"/>
    </source>
</evidence>
<name>A0A918LC55_STRGD</name>
<feature type="region of interest" description="Disordered" evidence="1">
    <location>
        <begin position="1"/>
        <end position="20"/>
    </location>
</feature>
<proteinExistence type="predicted"/>
<feature type="region of interest" description="Disordered" evidence="1">
    <location>
        <begin position="46"/>
        <end position="82"/>
    </location>
</feature>
<keyword evidence="3" id="KW-1185">Reference proteome</keyword>
<dbReference type="Proteomes" id="UP000653493">
    <property type="component" value="Unassembled WGS sequence"/>
</dbReference>
<evidence type="ECO:0000256" key="1">
    <source>
        <dbReference type="SAM" id="MobiDB-lite"/>
    </source>
</evidence>
<reference evidence="2" key="1">
    <citation type="journal article" date="2014" name="Int. J. Syst. Evol. Microbiol.">
        <title>Complete genome sequence of Corynebacterium casei LMG S-19264T (=DSM 44701T), isolated from a smear-ripened cheese.</title>
        <authorList>
            <consortium name="US DOE Joint Genome Institute (JGI-PGF)"/>
            <person name="Walter F."/>
            <person name="Albersmeier A."/>
            <person name="Kalinowski J."/>
            <person name="Ruckert C."/>
        </authorList>
    </citation>
    <scope>NUCLEOTIDE SEQUENCE</scope>
    <source>
        <strain evidence="2">JCM 4234</strain>
    </source>
</reference>